<dbReference type="Pfam" id="PF25601">
    <property type="entry name" value="AAA_lid_14"/>
    <property type="match status" value="1"/>
</dbReference>
<dbReference type="InterPro" id="IPR058031">
    <property type="entry name" value="AAA_lid_NorR"/>
</dbReference>
<dbReference type="CDD" id="cd00130">
    <property type="entry name" value="PAS"/>
    <property type="match status" value="1"/>
</dbReference>
<keyword evidence="2" id="KW-0067">ATP-binding</keyword>
<dbReference type="CDD" id="cd00009">
    <property type="entry name" value="AAA"/>
    <property type="match status" value="1"/>
</dbReference>
<dbReference type="PROSITE" id="PS00688">
    <property type="entry name" value="SIGMA54_INTERACT_3"/>
    <property type="match status" value="1"/>
</dbReference>
<evidence type="ECO:0000256" key="3">
    <source>
        <dbReference type="ARBA" id="ARBA00023015"/>
    </source>
</evidence>
<keyword evidence="6" id="KW-0175">Coiled coil</keyword>
<evidence type="ECO:0000259" key="9">
    <source>
        <dbReference type="PROSITE" id="PS50113"/>
    </source>
</evidence>
<dbReference type="Proteomes" id="UP001597151">
    <property type="component" value="Unassembled WGS sequence"/>
</dbReference>
<feature type="domain" description="Sigma-54 factor interaction" evidence="7">
    <location>
        <begin position="307"/>
        <end position="536"/>
    </location>
</feature>
<dbReference type="InterPro" id="IPR001610">
    <property type="entry name" value="PAC"/>
</dbReference>
<dbReference type="PANTHER" id="PTHR32071">
    <property type="entry name" value="TRANSCRIPTIONAL REGULATORY PROTEIN"/>
    <property type="match status" value="1"/>
</dbReference>
<dbReference type="InterPro" id="IPR003593">
    <property type="entry name" value="AAA+_ATPase"/>
</dbReference>
<dbReference type="InterPro" id="IPR000014">
    <property type="entry name" value="PAS"/>
</dbReference>
<evidence type="ECO:0000256" key="2">
    <source>
        <dbReference type="ARBA" id="ARBA00022840"/>
    </source>
</evidence>
<feature type="coiled-coil region" evidence="6">
    <location>
        <begin position="266"/>
        <end position="297"/>
    </location>
</feature>
<dbReference type="SUPFAM" id="SSF52540">
    <property type="entry name" value="P-loop containing nucleoside triphosphate hydrolases"/>
    <property type="match status" value="1"/>
</dbReference>
<evidence type="ECO:0000259" key="8">
    <source>
        <dbReference type="PROSITE" id="PS50112"/>
    </source>
</evidence>
<dbReference type="NCBIfam" id="TIGR00229">
    <property type="entry name" value="sensory_box"/>
    <property type="match status" value="1"/>
</dbReference>
<evidence type="ECO:0000313" key="11">
    <source>
        <dbReference type="Proteomes" id="UP001597151"/>
    </source>
</evidence>
<dbReference type="InterPro" id="IPR025944">
    <property type="entry name" value="Sigma_54_int_dom_CS"/>
</dbReference>
<gene>
    <name evidence="10" type="ORF">ACFQ3C_06995</name>
</gene>
<organism evidence="10 11">
    <name type="scientific">Seohaeicola saemankumensis</name>
    <dbReference type="NCBI Taxonomy" id="481181"/>
    <lineage>
        <taxon>Bacteria</taxon>
        <taxon>Pseudomonadati</taxon>
        <taxon>Pseudomonadota</taxon>
        <taxon>Alphaproteobacteria</taxon>
        <taxon>Rhodobacterales</taxon>
        <taxon>Roseobacteraceae</taxon>
        <taxon>Seohaeicola</taxon>
    </lineage>
</organism>
<dbReference type="InterPro" id="IPR002078">
    <property type="entry name" value="Sigma_54_int"/>
</dbReference>
<proteinExistence type="predicted"/>
<dbReference type="PROSITE" id="PS50045">
    <property type="entry name" value="SIGMA54_INTERACT_4"/>
    <property type="match status" value="1"/>
</dbReference>
<sequence length="618" mass="68882">MLDLHTPPDSLLNALSEAALLIDLAEDRTVAANSRARALLDLPQDPETTFSPLVGATLPQFIVFVDEIAHRGEAWSRDITLATAGGTPLRCEIRGRLLEDNPSHLLLTVLDLDEMERHDRIAEAAELHRSGLLEWRRAQGFFSELERQNQLILNAAGEGIYGVNADGKTTFLNRAAQEMLGWTAEDLLGQDIHSVIHHHHLDGEVYHSHDCPIYQSFRFEQVARIEDEVFWRKDGKPIRVEYVSTPIYDQKVLAGAVVIFRDITERKENERKLREAMEEVAALRDRLEQENAYLQEAITSERAHHDIIGRSPAIRQLVTKIGLVAQTDATVLITGEAGTGKALVATAIHSDSPRRRRPLIHFKCGSVTADATEAELFGQMRGAFPGALRDKPGKLELAHGGTLFLDDVSELPLEQQGRLLHALQAGEVSRLGDTRVRQIDIRVIAATTKNLEHEVAAGRMREDLWLFLNVFPITCTPLRDRPEDIPELAVHLLDIACKRMNRPRTVITERIMERLCAYRWPGNVRELRNVIERAAILSTGGKLMVELGNDAPVRTPAPQAIRTEAEIQQAIRDNLVACLRETGGKVSGPDGAAALLGVQPTTLYSRIRTMKITPQDYG</sequence>
<dbReference type="SMART" id="SM00091">
    <property type="entry name" value="PAS"/>
    <property type="match status" value="2"/>
</dbReference>
<protein>
    <submittedName>
        <fullName evidence="10">Sigma 54-interacting transcriptional regulator</fullName>
    </submittedName>
</protein>
<dbReference type="InterPro" id="IPR035965">
    <property type="entry name" value="PAS-like_dom_sf"/>
</dbReference>
<keyword evidence="4" id="KW-0238">DNA-binding</keyword>
<reference evidence="11" key="1">
    <citation type="journal article" date="2019" name="Int. J. Syst. Evol. Microbiol.">
        <title>The Global Catalogue of Microorganisms (GCM) 10K type strain sequencing project: providing services to taxonomists for standard genome sequencing and annotation.</title>
        <authorList>
            <consortium name="The Broad Institute Genomics Platform"/>
            <consortium name="The Broad Institute Genome Sequencing Center for Infectious Disease"/>
            <person name="Wu L."/>
            <person name="Ma J."/>
        </authorList>
    </citation>
    <scope>NUCLEOTIDE SEQUENCE [LARGE SCALE GENOMIC DNA]</scope>
    <source>
        <strain evidence="11">CCUG 55328</strain>
    </source>
</reference>
<keyword evidence="11" id="KW-1185">Reference proteome</keyword>
<keyword evidence="1" id="KW-0547">Nucleotide-binding</keyword>
<evidence type="ECO:0000313" key="10">
    <source>
        <dbReference type="EMBL" id="MFD1194411.1"/>
    </source>
</evidence>
<evidence type="ECO:0000256" key="4">
    <source>
        <dbReference type="ARBA" id="ARBA00023125"/>
    </source>
</evidence>
<dbReference type="SUPFAM" id="SSF55785">
    <property type="entry name" value="PYP-like sensor domain (PAS domain)"/>
    <property type="match status" value="1"/>
</dbReference>
<feature type="domain" description="PAC" evidence="9">
    <location>
        <begin position="223"/>
        <end position="275"/>
    </location>
</feature>
<keyword evidence="3" id="KW-0805">Transcription regulation</keyword>
<evidence type="ECO:0000256" key="6">
    <source>
        <dbReference type="SAM" id="Coils"/>
    </source>
</evidence>
<evidence type="ECO:0000256" key="1">
    <source>
        <dbReference type="ARBA" id="ARBA00022741"/>
    </source>
</evidence>
<accession>A0ABW3TEG7</accession>
<dbReference type="InterPro" id="IPR013767">
    <property type="entry name" value="PAS_fold"/>
</dbReference>
<dbReference type="PANTHER" id="PTHR32071:SF117">
    <property type="entry name" value="PTS-DEPENDENT DIHYDROXYACETONE KINASE OPERON REGULATORY PROTEIN-RELATED"/>
    <property type="match status" value="1"/>
</dbReference>
<dbReference type="SMART" id="SM00086">
    <property type="entry name" value="PAC"/>
    <property type="match status" value="2"/>
</dbReference>
<dbReference type="Gene3D" id="3.30.450.20">
    <property type="entry name" value="PAS domain"/>
    <property type="match status" value="1"/>
</dbReference>
<dbReference type="RefSeq" id="WP_380789871.1">
    <property type="nucleotide sequence ID" value="NZ_JBHTKR010000003.1"/>
</dbReference>
<feature type="domain" description="PAS" evidence="8">
    <location>
        <begin position="145"/>
        <end position="197"/>
    </location>
</feature>
<name>A0ABW3TEG7_9RHOB</name>
<dbReference type="Gene3D" id="1.10.8.60">
    <property type="match status" value="1"/>
</dbReference>
<keyword evidence="5" id="KW-0804">Transcription</keyword>
<dbReference type="Pfam" id="PF00158">
    <property type="entry name" value="Sigma54_activat"/>
    <property type="match status" value="1"/>
</dbReference>
<dbReference type="SMART" id="SM00382">
    <property type="entry name" value="AAA"/>
    <property type="match status" value="1"/>
</dbReference>
<dbReference type="EMBL" id="JBHTKR010000003">
    <property type="protein sequence ID" value="MFD1194411.1"/>
    <property type="molecule type" value="Genomic_DNA"/>
</dbReference>
<dbReference type="Gene3D" id="3.40.50.300">
    <property type="entry name" value="P-loop containing nucleotide triphosphate hydrolases"/>
    <property type="match status" value="1"/>
</dbReference>
<dbReference type="InterPro" id="IPR000700">
    <property type="entry name" value="PAS-assoc_C"/>
</dbReference>
<dbReference type="Pfam" id="PF00989">
    <property type="entry name" value="PAS"/>
    <property type="match status" value="1"/>
</dbReference>
<evidence type="ECO:0000259" key="7">
    <source>
        <dbReference type="PROSITE" id="PS50045"/>
    </source>
</evidence>
<dbReference type="PROSITE" id="PS50112">
    <property type="entry name" value="PAS"/>
    <property type="match status" value="1"/>
</dbReference>
<evidence type="ECO:0000256" key="5">
    <source>
        <dbReference type="ARBA" id="ARBA00023163"/>
    </source>
</evidence>
<dbReference type="PROSITE" id="PS50113">
    <property type="entry name" value="PAC"/>
    <property type="match status" value="1"/>
</dbReference>
<dbReference type="InterPro" id="IPR027417">
    <property type="entry name" value="P-loop_NTPase"/>
</dbReference>
<comment type="caution">
    <text evidence="10">The sequence shown here is derived from an EMBL/GenBank/DDBJ whole genome shotgun (WGS) entry which is preliminary data.</text>
</comment>